<dbReference type="GO" id="GO:0071972">
    <property type="term" value="F:peptidoglycan L,D-transpeptidase activity"/>
    <property type="evidence" value="ECO:0007669"/>
    <property type="project" value="TreeGrafter"/>
</dbReference>
<evidence type="ECO:0000256" key="1">
    <source>
        <dbReference type="ARBA" id="ARBA00004167"/>
    </source>
</evidence>
<keyword evidence="5" id="KW-0133">Cell shape</keyword>
<dbReference type="GO" id="GO:0008360">
    <property type="term" value="P:regulation of cell shape"/>
    <property type="evidence" value="ECO:0007669"/>
    <property type="project" value="UniProtKB-KW"/>
</dbReference>
<keyword evidence="3" id="KW-1003">Cell membrane</keyword>
<dbReference type="EMBL" id="MGHL01000001">
    <property type="protein sequence ID" value="OGM70924.1"/>
    <property type="molecule type" value="Genomic_DNA"/>
</dbReference>
<dbReference type="InterPro" id="IPR005311">
    <property type="entry name" value="PBP_dimer"/>
</dbReference>
<dbReference type="PANTHER" id="PTHR30627:SF2">
    <property type="entry name" value="PEPTIDOGLYCAN D,D-TRANSPEPTIDASE MRDA"/>
    <property type="match status" value="1"/>
</dbReference>
<protein>
    <recommendedName>
        <fullName evidence="14">Penicillin-binding protein 2</fullName>
    </recommendedName>
</protein>
<dbReference type="InterPro" id="IPR050515">
    <property type="entry name" value="Beta-lactam/transpept"/>
</dbReference>
<dbReference type="Gene3D" id="3.40.710.10">
    <property type="entry name" value="DD-peptidase/beta-lactamase superfamily"/>
    <property type="match status" value="1"/>
</dbReference>
<evidence type="ECO:0000259" key="10">
    <source>
        <dbReference type="Pfam" id="PF00905"/>
    </source>
</evidence>
<dbReference type="SUPFAM" id="SSF56519">
    <property type="entry name" value="Penicillin binding protein dimerisation domain"/>
    <property type="match status" value="1"/>
</dbReference>
<sequence length="507" mass="55049">METLASKSTSWLSWFFRGLLLLGGVILAARLSEFSIIKGSYFRALAEGNRIRRVPITAARGKIIARGGEEIVGTRADQREYFLGSGAAHLTGYLGEVDEDEVGKIDGSCPQKGPHRLGQLVGRSGLEQQYDCRLRGIDGEELVEVDTRGRKVRIIGTKESVAGQDLKTHIDFRLQKKLAEVMEETKGAAVIIDGKGQVLALYSSPSFDPTDVAKSVEDRQLPLFNRVIGGAYHPGSVFKLVTATAALEEGKIDRDFVYLDTGSEVVKADPTAQIPQDYVYTNWYFTQYGRTEGEINLARALTRSTDTFFYKAGELVGVDALVSWAQKFGLGEATGIDLSGEISGLIPSPKWKMRVKGERWFLGNTYHMAIGQGDLALTPLAVNMMTSVIANRGKLCPPTIAGDTSCSDLAIDKDNIAFIKEGMIGVCQAGGTAFPFFDFEAKSGVSVACKTGTAETEEEDKTHAWFTVFGPADNSELVMTVLVEKGGEGSAVAAPIARQVFDFYFNP</sequence>
<name>A0A1F8C3R8_9BACT</name>
<dbReference type="STRING" id="1802525.A2975_01450"/>
<feature type="domain" description="Penicillin-binding protein dimerisation" evidence="11">
    <location>
        <begin position="77"/>
        <end position="153"/>
    </location>
</feature>
<proteinExistence type="predicted"/>
<dbReference type="InterPro" id="IPR012338">
    <property type="entry name" value="Beta-lactam/transpept-like"/>
</dbReference>
<dbReference type="SUPFAM" id="SSF56601">
    <property type="entry name" value="beta-lactamase/transpeptidase-like"/>
    <property type="match status" value="1"/>
</dbReference>
<evidence type="ECO:0000313" key="13">
    <source>
        <dbReference type="Proteomes" id="UP000178429"/>
    </source>
</evidence>
<dbReference type="Gene3D" id="3.90.1310.10">
    <property type="entry name" value="Penicillin-binding protein 2a (Domain 2)"/>
    <property type="match status" value="1"/>
</dbReference>
<dbReference type="GO" id="GO:0009252">
    <property type="term" value="P:peptidoglycan biosynthetic process"/>
    <property type="evidence" value="ECO:0007669"/>
    <property type="project" value="UniProtKB-KW"/>
</dbReference>
<keyword evidence="4" id="KW-0812">Transmembrane</keyword>
<keyword evidence="7" id="KW-1133">Transmembrane helix</keyword>
<dbReference type="GO" id="GO:0005886">
    <property type="term" value="C:plasma membrane"/>
    <property type="evidence" value="ECO:0007669"/>
    <property type="project" value="UniProtKB-SubCell"/>
</dbReference>
<dbReference type="InterPro" id="IPR001460">
    <property type="entry name" value="PCN-bd_Tpept"/>
</dbReference>
<reference evidence="12 13" key="1">
    <citation type="journal article" date="2016" name="Nat. Commun.">
        <title>Thousands of microbial genomes shed light on interconnected biogeochemical processes in an aquifer system.</title>
        <authorList>
            <person name="Anantharaman K."/>
            <person name="Brown C.T."/>
            <person name="Hug L.A."/>
            <person name="Sharon I."/>
            <person name="Castelle C.J."/>
            <person name="Probst A.J."/>
            <person name="Thomas B.C."/>
            <person name="Singh A."/>
            <person name="Wilkins M.J."/>
            <person name="Karaoz U."/>
            <person name="Brodie E.L."/>
            <person name="Williams K.H."/>
            <person name="Hubbard S.S."/>
            <person name="Banfield J.F."/>
        </authorList>
    </citation>
    <scope>NUCLEOTIDE SEQUENCE [LARGE SCALE GENOMIC DNA]</scope>
</reference>
<evidence type="ECO:0000256" key="8">
    <source>
        <dbReference type="ARBA" id="ARBA00023136"/>
    </source>
</evidence>
<keyword evidence="8" id="KW-0472">Membrane</keyword>
<dbReference type="GO" id="GO:0008658">
    <property type="term" value="F:penicillin binding"/>
    <property type="evidence" value="ECO:0007669"/>
    <property type="project" value="InterPro"/>
</dbReference>
<keyword evidence="9" id="KW-0961">Cell wall biogenesis/degradation</keyword>
<dbReference type="GO" id="GO:0071555">
    <property type="term" value="P:cell wall organization"/>
    <property type="evidence" value="ECO:0007669"/>
    <property type="project" value="UniProtKB-KW"/>
</dbReference>
<dbReference type="PANTHER" id="PTHR30627">
    <property type="entry name" value="PEPTIDOGLYCAN D,D-TRANSPEPTIDASE"/>
    <property type="match status" value="1"/>
</dbReference>
<dbReference type="Pfam" id="PF03717">
    <property type="entry name" value="PBP_dimer"/>
    <property type="match status" value="1"/>
</dbReference>
<evidence type="ECO:0000256" key="2">
    <source>
        <dbReference type="ARBA" id="ARBA00004236"/>
    </source>
</evidence>
<evidence type="ECO:0000256" key="6">
    <source>
        <dbReference type="ARBA" id="ARBA00022984"/>
    </source>
</evidence>
<evidence type="ECO:0000259" key="11">
    <source>
        <dbReference type="Pfam" id="PF03717"/>
    </source>
</evidence>
<dbReference type="AlphaFoldDB" id="A0A1F8C3R8"/>
<evidence type="ECO:0008006" key="14">
    <source>
        <dbReference type="Google" id="ProtNLM"/>
    </source>
</evidence>
<evidence type="ECO:0000313" key="12">
    <source>
        <dbReference type="EMBL" id="OGM70924.1"/>
    </source>
</evidence>
<feature type="domain" description="Penicillin-binding protein transpeptidase" evidence="10">
    <location>
        <begin position="187"/>
        <end position="501"/>
    </location>
</feature>
<evidence type="ECO:0000256" key="5">
    <source>
        <dbReference type="ARBA" id="ARBA00022960"/>
    </source>
</evidence>
<comment type="caution">
    <text evidence="12">The sequence shown here is derived from an EMBL/GenBank/DDBJ whole genome shotgun (WGS) entry which is preliminary data.</text>
</comment>
<organism evidence="12 13">
    <name type="scientific">Candidatus Woesebacteria bacterium RIFCSPLOWO2_01_FULL_44_14</name>
    <dbReference type="NCBI Taxonomy" id="1802525"/>
    <lineage>
        <taxon>Bacteria</taxon>
        <taxon>Candidatus Woeseibacteriota</taxon>
    </lineage>
</organism>
<evidence type="ECO:0000256" key="9">
    <source>
        <dbReference type="ARBA" id="ARBA00023316"/>
    </source>
</evidence>
<evidence type="ECO:0000256" key="3">
    <source>
        <dbReference type="ARBA" id="ARBA00022475"/>
    </source>
</evidence>
<accession>A0A1F8C3R8</accession>
<gene>
    <name evidence="12" type="ORF">A2975_01450</name>
</gene>
<dbReference type="Pfam" id="PF00905">
    <property type="entry name" value="Transpeptidase"/>
    <property type="match status" value="1"/>
</dbReference>
<comment type="subcellular location">
    <subcellularLocation>
        <location evidence="2">Cell membrane</location>
    </subcellularLocation>
    <subcellularLocation>
        <location evidence="1">Membrane</location>
        <topology evidence="1">Single-pass membrane protein</topology>
    </subcellularLocation>
</comment>
<evidence type="ECO:0000256" key="4">
    <source>
        <dbReference type="ARBA" id="ARBA00022692"/>
    </source>
</evidence>
<dbReference type="Proteomes" id="UP000178429">
    <property type="component" value="Unassembled WGS sequence"/>
</dbReference>
<evidence type="ECO:0000256" key="7">
    <source>
        <dbReference type="ARBA" id="ARBA00022989"/>
    </source>
</evidence>
<keyword evidence="6" id="KW-0573">Peptidoglycan synthesis</keyword>
<dbReference type="InterPro" id="IPR036138">
    <property type="entry name" value="PBP_dimer_sf"/>
</dbReference>